<name>A0A812L1M1_SYMPI</name>
<evidence type="ECO:0000313" key="1">
    <source>
        <dbReference type="EMBL" id="CAE7234323.1"/>
    </source>
</evidence>
<reference evidence="1" key="1">
    <citation type="submission" date="2021-02" db="EMBL/GenBank/DDBJ databases">
        <authorList>
            <person name="Dougan E. K."/>
            <person name="Rhodes N."/>
            <person name="Thang M."/>
            <person name="Chan C."/>
        </authorList>
    </citation>
    <scope>NUCLEOTIDE SEQUENCE</scope>
</reference>
<accession>A0A812L1M1</accession>
<evidence type="ECO:0008006" key="3">
    <source>
        <dbReference type="Google" id="ProtNLM"/>
    </source>
</evidence>
<protein>
    <recommendedName>
        <fullName evidence="3">SH3 domain-containing protein</fullName>
    </recommendedName>
</protein>
<evidence type="ECO:0000313" key="2">
    <source>
        <dbReference type="Proteomes" id="UP000649617"/>
    </source>
</evidence>
<dbReference type="Proteomes" id="UP000649617">
    <property type="component" value="Unassembled WGS sequence"/>
</dbReference>
<comment type="caution">
    <text evidence="1">The sequence shown here is derived from an EMBL/GenBank/DDBJ whole genome shotgun (WGS) entry which is preliminary data.</text>
</comment>
<gene>
    <name evidence="1" type="ORF">SPIL2461_LOCUS3721</name>
</gene>
<organism evidence="1 2">
    <name type="scientific">Symbiodinium pilosum</name>
    <name type="common">Dinoflagellate</name>
    <dbReference type="NCBI Taxonomy" id="2952"/>
    <lineage>
        <taxon>Eukaryota</taxon>
        <taxon>Sar</taxon>
        <taxon>Alveolata</taxon>
        <taxon>Dinophyceae</taxon>
        <taxon>Suessiales</taxon>
        <taxon>Symbiodiniaceae</taxon>
        <taxon>Symbiodinium</taxon>
    </lineage>
</organism>
<sequence>MISSAARCCAMRSQELSKALTTSGAKKVLKAYQPDMYQDMVSIDAPAVKQQHPSSPRPEKTIWPRAEQSSKYTVIVSSCAVRAEPRADAEAVGARSRGTVVELFEFDPTRRWRRVYADGQVAGGWMLLEHEEFGCLLEPLEAPAVADAKCPQEVY</sequence>
<dbReference type="EMBL" id="CAJNIZ010004603">
    <property type="protein sequence ID" value="CAE7234323.1"/>
    <property type="molecule type" value="Genomic_DNA"/>
</dbReference>
<keyword evidence="2" id="KW-1185">Reference proteome</keyword>
<dbReference type="AlphaFoldDB" id="A0A812L1M1"/>
<proteinExistence type="predicted"/>
<dbReference type="OrthoDB" id="10402086at2759"/>
<dbReference type="Gene3D" id="2.30.30.40">
    <property type="entry name" value="SH3 Domains"/>
    <property type="match status" value="1"/>
</dbReference>